<proteinExistence type="predicted"/>
<protein>
    <submittedName>
        <fullName evidence="2">Uncharacterized protein</fullName>
    </submittedName>
</protein>
<dbReference type="Proteomes" id="UP000030428">
    <property type="component" value="Unassembled WGS sequence"/>
</dbReference>
<reference evidence="2 3" key="1">
    <citation type="journal article" date="2016" name="Front. Microbiol.">
        <title>Single-Cell (Meta-)Genomics of a Dimorphic Candidatus Thiomargarita nelsonii Reveals Genomic Plasticity.</title>
        <authorList>
            <person name="Flood B.E."/>
            <person name="Fliss P."/>
            <person name="Jones D.S."/>
            <person name="Dick G.J."/>
            <person name="Jain S."/>
            <person name="Kaster A.K."/>
            <person name="Winkel M."/>
            <person name="Mussmann M."/>
            <person name="Bailey J."/>
        </authorList>
    </citation>
    <scope>NUCLEOTIDE SEQUENCE [LARGE SCALE GENOMIC DNA]</scope>
    <source>
        <strain evidence="2">Hydrate Ridge</strain>
    </source>
</reference>
<comment type="caution">
    <text evidence="2">The sequence shown here is derived from an EMBL/GenBank/DDBJ whole genome shotgun (WGS) entry which is preliminary data.</text>
</comment>
<gene>
    <name evidence="2" type="ORF">PN36_14485</name>
</gene>
<feature type="compositionally biased region" description="Polar residues" evidence="1">
    <location>
        <begin position="1"/>
        <end position="26"/>
    </location>
</feature>
<feature type="region of interest" description="Disordered" evidence="1">
    <location>
        <begin position="1"/>
        <end position="41"/>
    </location>
</feature>
<sequence length="728" mass="82553">MSCSSVLEQPATPESNISTANTSKPSESTKERADNHKHHSEVEIEVVKVNTRGTRNLIGTWRGKTNDQEVEISLWLGTKAKLFTNASLHGVNVSSVLNVGIIEKLKNTVNVRGYAIFPDDQCVQSIEGSLNDFPFNFSKYKISEKMRYKSLIIKFTELKGYSDNCQKFLPTTLIALHDGSNINQMNVTYLLDKNKEITGTFTRVSASPEMLTLIKKNPLTLLGTPMNLMNKPTNQELSLIKNPKLARESLLKQFKIPCDEQAAEAIWVMKQHNIKEIKTLVNADNTVEVTFQMWEGKQSLGIKTLTKSDNIDWEYVSMSFNEMANKQNCRKASAVLNYFQALDAGQFNTTTELANDFKSIEDVKDFYLVDMSGVDKITYAGDSMYYGAVERVFGTTTIYLPGDLTRRVLWNMIGQSLKIVNTAKNSKTGQIEEDILSKPQNVIFRRDKVLSQKLGTDIWNSRHHGKTEPSVCIQWADKHHINTCVKWSKPTQAHRYYLTKDLEAAKRLFMTISPNARMISSRVASSVEGKCISKVFCDLPGGDYLNAIYEGDIARVRKLDKKYLKSVNDIADHLSKDNIILKGLFELMMGKSHPSLLSPLAVEYMHDYKHRPKRCFKPGAQKLTLNTKTDTYITYDLYGNKMSEFGGIPLSGEYLINAEFVNLCKNICRVRSWGTALSSNLVVISSIPAMRRKYDCDSKEIKQFEKNLISMQALKHSGYRVYYRRNSP</sequence>
<evidence type="ECO:0000313" key="2">
    <source>
        <dbReference type="EMBL" id="KHD05810.1"/>
    </source>
</evidence>
<feature type="compositionally biased region" description="Basic and acidic residues" evidence="1">
    <location>
        <begin position="27"/>
        <end position="41"/>
    </location>
</feature>
<dbReference type="AlphaFoldDB" id="A0A0A6PPY2"/>
<dbReference type="EMBL" id="JSZA02000049">
    <property type="protein sequence ID" value="KHD05810.1"/>
    <property type="molecule type" value="Genomic_DNA"/>
</dbReference>
<accession>A0A0A6PPY2</accession>
<name>A0A0A6PPY2_9GAMM</name>
<keyword evidence="3" id="KW-1185">Reference proteome</keyword>
<evidence type="ECO:0000256" key="1">
    <source>
        <dbReference type="SAM" id="MobiDB-lite"/>
    </source>
</evidence>
<organism evidence="2 3">
    <name type="scientific">Candidatus Thiomargarita nelsonii</name>
    <dbReference type="NCBI Taxonomy" id="1003181"/>
    <lineage>
        <taxon>Bacteria</taxon>
        <taxon>Pseudomonadati</taxon>
        <taxon>Pseudomonadota</taxon>
        <taxon>Gammaproteobacteria</taxon>
        <taxon>Thiotrichales</taxon>
        <taxon>Thiotrichaceae</taxon>
        <taxon>Thiomargarita</taxon>
    </lineage>
</organism>
<evidence type="ECO:0000313" key="3">
    <source>
        <dbReference type="Proteomes" id="UP000030428"/>
    </source>
</evidence>